<keyword evidence="3 6" id="KW-0378">Hydrolase</keyword>
<evidence type="ECO:0000313" key="10">
    <source>
        <dbReference type="Proteomes" id="UP000270649"/>
    </source>
</evidence>
<dbReference type="Proteomes" id="UP000270649">
    <property type="component" value="Unassembled WGS sequence"/>
</dbReference>
<feature type="domain" description="Glycosyl hydrolase family 32 N-terminal" evidence="7">
    <location>
        <begin position="9"/>
        <end position="343"/>
    </location>
</feature>
<keyword evidence="5 6" id="KW-0326">Glycosidase</keyword>
<comment type="caution">
    <text evidence="9">The sequence shown here is derived from an EMBL/GenBank/DDBJ whole genome shotgun (WGS) entry which is preliminary data.</text>
</comment>
<dbReference type="RefSeq" id="WP_121927998.1">
    <property type="nucleotide sequence ID" value="NZ_JAACCH010000019.1"/>
</dbReference>
<dbReference type="GO" id="GO:0005987">
    <property type="term" value="P:sucrose catabolic process"/>
    <property type="evidence" value="ECO:0007669"/>
    <property type="project" value="TreeGrafter"/>
</dbReference>
<dbReference type="AlphaFoldDB" id="A0A3M0H1M1"/>
<dbReference type="EMBL" id="REGC01000010">
    <property type="protein sequence ID" value="RMB58705.1"/>
    <property type="molecule type" value="Genomic_DNA"/>
</dbReference>
<evidence type="ECO:0000256" key="6">
    <source>
        <dbReference type="RuleBase" id="RU362110"/>
    </source>
</evidence>
<dbReference type="OrthoDB" id="9776657at2"/>
<evidence type="ECO:0000259" key="7">
    <source>
        <dbReference type="Pfam" id="PF00251"/>
    </source>
</evidence>
<dbReference type="PANTHER" id="PTHR42800:SF4">
    <property type="entry name" value="INVERTASE 2"/>
    <property type="match status" value="1"/>
</dbReference>
<dbReference type="Pfam" id="PF00251">
    <property type="entry name" value="Glyco_hydro_32N"/>
    <property type="match status" value="1"/>
</dbReference>
<organism evidence="9 10">
    <name type="scientific">Corynebacterium macginleyi</name>
    <dbReference type="NCBI Taxonomy" id="38290"/>
    <lineage>
        <taxon>Bacteria</taxon>
        <taxon>Bacillati</taxon>
        <taxon>Actinomycetota</taxon>
        <taxon>Actinomycetes</taxon>
        <taxon>Mycobacteriales</taxon>
        <taxon>Corynebacteriaceae</taxon>
        <taxon>Corynebacterium</taxon>
    </lineage>
</organism>
<comment type="similarity">
    <text evidence="1 6">Belongs to the glycosyl hydrolase 32 family.</text>
</comment>
<dbReference type="SMART" id="SM00640">
    <property type="entry name" value="Glyco_32"/>
    <property type="match status" value="1"/>
</dbReference>
<dbReference type="SUPFAM" id="SSF75005">
    <property type="entry name" value="Arabinanase/levansucrase/invertase"/>
    <property type="match status" value="1"/>
</dbReference>
<dbReference type="SUPFAM" id="SSF49899">
    <property type="entry name" value="Concanavalin A-like lectins/glucanases"/>
    <property type="match status" value="1"/>
</dbReference>
<evidence type="ECO:0000256" key="1">
    <source>
        <dbReference type="ARBA" id="ARBA00009902"/>
    </source>
</evidence>
<evidence type="ECO:0000259" key="8">
    <source>
        <dbReference type="Pfam" id="PF08244"/>
    </source>
</evidence>
<dbReference type="Gene3D" id="2.115.10.20">
    <property type="entry name" value="Glycosyl hydrolase domain, family 43"/>
    <property type="match status" value="1"/>
</dbReference>
<dbReference type="InterPro" id="IPR013148">
    <property type="entry name" value="Glyco_hydro_32_N"/>
</dbReference>
<dbReference type="PANTHER" id="PTHR42800">
    <property type="entry name" value="EXOINULINASE INUD (AFU_ORTHOLOGUE AFUA_5G00480)"/>
    <property type="match status" value="1"/>
</dbReference>
<keyword evidence="4" id="KW-0325">Glycoprotein</keyword>
<evidence type="ECO:0000256" key="5">
    <source>
        <dbReference type="ARBA" id="ARBA00023295"/>
    </source>
</evidence>
<evidence type="ECO:0000256" key="2">
    <source>
        <dbReference type="ARBA" id="ARBA00022729"/>
    </source>
</evidence>
<keyword evidence="2" id="KW-0732">Signal</keyword>
<dbReference type="InterPro" id="IPR001362">
    <property type="entry name" value="Glyco_hydro_32"/>
</dbReference>
<reference evidence="9 10" key="1">
    <citation type="submission" date="2018-10" db="EMBL/GenBank/DDBJ databases">
        <title>Corynebacterium macginleyi genome sequencing and assembly of the type strain and two clinical samples.</title>
        <authorList>
            <person name="Bernier A.-M."/>
            <person name="Bernard K."/>
        </authorList>
    </citation>
    <scope>NUCLEOTIDE SEQUENCE [LARGE SCALE GENOMIC DNA]</scope>
    <source>
        <strain evidence="9 10">NML 120205</strain>
    </source>
</reference>
<feature type="domain" description="Glycosyl hydrolase family 32 C-terminal" evidence="8">
    <location>
        <begin position="389"/>
        <end position="465"/>
    </location>
</feature>
<dbReference type="GO" id="GO:0005737">
    <property type="term" value="C:cytoplasm"/>
    <property type="evidence" value="ECO:0007669"/>
    <property type="project" value="TreeGrafter"/>
</dbReference>
<accession>A0A3M0H1M1</accession>
<evidence type="ECO:0000313" key="9">
    <source>
        <dbReference type="EMBL" id="RMB58705.1"/>
    </source>
</evidence>
<evidence type="ECO:0000256" key="4">
    <source>
        <dbReference type="ARBA" id="ARBA00023180"/>
    </source>
</evidence>
<dbReference type="InterPro" id="IPR013320">
    <property type="entry name" value="ConA-like_dom_sf"/>
</dbReference>
<name>A0A3M0H1M1_9CORY</name>
<evidence type="ECO:0000256" key="3">
    <source>
        <dbReference type="ARBA" id="ARBA00022801"/>
    </source>
</evidence>
<proteinExistence type="inferred from homology"/>
<dbReference type="InterPro" id="IPR023296">
    <property type="entry name" value="Glyco_hydro_beta-prop_sf"/>
</dbReference>
<dbReference type="Gene3D" id="2.60.120.560">
    <property type="entry name" value="Exo-inulinase, domain 1"/>
    <property type="match status" value="1"/>
</dbReference>
<dbReference type="InterPro" id="IPR013189">
    <property type="entry name" value="Glyco_hydro_32_C"/>
</dbReference>
<protein>
    <submittedName>
        <fullName evidence="9">Glycoside hydrolase family 32 protein</fullName>
    </submittedName>
</protein>
<dbReference type="GO" id="GO:0004575">
    <property type="term" value="F:sucrose alpha-glucosidase activity"/>
    <property type="evidence" value="ECO:0007669"/>
    <property type="project" value="TreeGrafter"/>
</dbReference>
<dbReference type="Pfam" id="PF08244">
    <property type="entry name" value="Glyco_hydro_32C"/>
    <property type="match status" value="1"/>
</dbReference>
<gene>
    <name evidence="9" type="ORF">D9543_08225</name>
</gene>
<sequence length="480" mass="51854">MTTHRPELHFTPDAGILDAPAGVLRDGDTWHMFYQYRPTPDAPARWGHTYSEETPFNWLDCDDVLAPAGGELALRAGSVAQSGDAINLYFTSVTATGTSVVLARYSGIDDICEVSDDSLALDPKVVRFGEVAGNTTDHTRFRSPSVVPDWATDDREDGHEGWLMLALSGRTDTPQPVILESHDGISWSLRGGLTFEGDPGFLDGEVPTDSPIAPVVSPRIVRLRDEIDEEIYDVLFVTLERDGRDVSGYLVGQLEDTTFTVVSGFRRVDFGHDFSRPRNTNVTVGTIPKEQRYERAVILGLLNGNGRGDDATQHASWDTEGWANALSLPRQVTLEGGVLYQAPAIGLPEAVQLSDYARSWTGVLEVPTGSSVTITLRDGNGDPAATICHSGEKISLDRSMNKAFDNYFADSAPATATLADGDSDTLTIIQDGSTVEVFVDGGLIAMASRVYFDGGCSGMDVKTTGAAVLEQDWQRSGSKL</sequence>